<dbReference type="Pfam" id="PF05448">
    <property type="entry name" value="AXE1"/>
    <property type="match status" value="1"/>
</dbReference>
<feature type="binding site" evidence="2">
    <location>
        <position position="91"/>
    </location>
    <ligand>
        <name>substrate</name>
    </ligand>
</feature>
<evidence type="ECO:0000313" key="5">
    <source>
        <dbReference type="EMBL" id="MBK4346276.1"/>
    </source>
</evidence>
<dbReference type="GO" id="GO:0005976">
    <property type="term" value="P:polysaccharide metabolic process"/>
    <property type="evidence" value="ECO:0007669"/>
    <property type="project" value="TreeGrafter"/>
</dbReference>
<dbReference type="SUPFAM" id="SSF53474">
    <property type="entry name" value="alpha/beta-Hydrolases"/>
    <property type="match status" value="1"/>
</dbReference>
<comment type="caution">
    <text evidence="5">The sequence shown here is derived from an EMBL/GenBank/DDBJ whole genome shotgun (WGS) entry which is preliminary data.</text>
</comment>
<dbReference type="InterPro" id="IPR008391">
    <property type="entry name" value="AXE1_dom"/>
</dbReference>
<evidence type="ECO:0000313" key="6">
    <source>
        <dbReference type="Proteomes" id="UP000636458"/>
    </source>
</evidence>
<feature type="active site" description="Nucleophile" evidence="1">
    <location>
        <position position="181"/>
    </location>
</feature>
<evidence type="ECO:0000256" key="3">
    <source>
        <dbReference type="SAM" id="MobiDB-lite"/>
    </source>
</evidence>
<feature type="domain" description="Acetyl xylan esterase" evidence="4">
    <location>
        <begin position="2"/>
        <end position="300"/>
    </location>
</feature>
<evidence type="ECO:0000256" key="1">
    <source>
        <dbReference type="PIRSR" id="PIRSR639069-1"/>
    </source>
</evidence>
<evidence type="ECO:0000259" key="4">
    <source>
        <dbReference type="Pfam" id="PF05448"/>
    </source>
</evidence>
<dbReference type="AlphaFoldDB" id="A0A934W1Y5"/>
<feature type="active site" description="Charge relay system" evidence="1">
    <location>
        <position position="296"/>
    </location>
</feature>
<feature type="region of interest" description="Disordered" evidence="3">
    <location>
        <begin position="326"/>
        <end position="345"/>
    </location>
</feature>
<dbReference type="RefSeq" id="WP_200554627.1">
    <property type="nucleotide sequence ID" value="NZ_JAEPES010000001.1"/>
</dbReference>
<reference evidence="5" key="1">
    <citation type="submission" date="2021-01" db="EMBL/GenBank/DDBJ databases">
        <title>Lacisediminihabitans sp. nov. strain G11-30, isolated from Antarctic Soil.</title>
        <authorList>
            <person name="Li J."/>
        </authorList>
    </citation>
    <scope>NUCLEOTIDE SEQUENCE</scope>
    <source>
        <strain evidence="5">G11-30</strain>
    </source>
</reference>
<protein>
    <submittedName>
        <fullName evidence="5">Acetylxylan esterase</fullName>
    </submittedName>
</protein>
<evidence type="ECO:0000256" key="2">
    <source>
        <dbReference type="PIRSR" id="PIRSR639069-2"/>
    </source>
</evidence>
<dbReference type="PANTHER" id="PTHR40111:SF1">
    <property type="entry name" value="CEPHALOSPORIN-C DEACETYLASE"/>
    <property type="match status" value="1"/>
</dbReference>
<feature type="active site" description="Charge relay system" evidence="1">
    <location>
        <position position="267"/>
    </location>
</feature>
<dbReference type="GO" id="GO:0052689">
    <property type="term" value="F:carboxylic ester hydrolase activity"/>
    <property type="evidence" value="ECO:0007669"/>
    <property type="project" value="TreeGrafter"/>
</dbReference>
<name>A0A934W1Y5_9MICO</name>
<keyword evidence="6" id="KW-1185">Reference proteome</keyword>
<dbReference type="InterPro" id="IPR039069">
    <property type="entry name" value="CE7"/>
</dbReference>
<organism evidence="5 6">
    <name type="scientific">Lacisediminihabitans changchengi</name>
    <dbReference type="NCBI Taxonomy" id="2787634"/>
    <lineage>
        <taxon>Bacteria</taxon>
        <taxon>Bacillati</taxon>
        <taxon>Actinomycetota</taxon>
        <taxon>Actinomycetes</taxon>
        <taxon>Micrococcales</taxon>
        <taxon>Microbacteriaceae</taxon>
        <taxon>Lacisediminihabitans</taxon>
    </lineage>
</organism>
<dbReference type="InterPro" id="IPR029058">
    <property type="entry name" value="AB_hydrolase_fold"/>
</dbReference>
<accession>A0A934W1Y5</accession>
<dbReference type="Proteomes" id="UP000636458">
    <property type="component" value="Unassembled WGS sequence"/>
</dbReference>
<dbReference type="Gene3D" id="3.40.50.1820">
    <property type="entry name" value="alpha/beta hydrolase"/>
    <property type="match status" value="1"/>
</dbReference>
<gene>
    <name evidence="5" type="ORF">IV501_01390</name>
</gene>
<dbReference type="PANTHER" id="PTHR40111">
    <property type="entry name" value="CEPHALOSPORIN-C DEACETYLASE"/>
    <property type="match status" value="1"/>
</dbReference>
<sequence>MFVDLPEDQLREYRSSVHDPADFDEFWARTIAAARAYPLDLELNPVDTGLREVDVFDLTFTGSDATRVHAWLRLPRQRAAALPAVVHFNGYGAGRGHPLDDIVLAASGYASLLMDTRGQGSGVTEDIPGVGPASKGLLTRGIASRETYYYRRVFADAVRAVDAVRSLDSVDPAWVSVAGNSQGGGIALAVSGLVDDLVAGFFQAPFLCDFPRASVATDAYPYRELGDALAQRHHDRDLIFETLSYFDGVNFARRAVAPGWFSIGLMDGISLPSSVFAAHNAYRGEKSIRIWPFNGHEAGGSDDLAGLISTLHRLHRTHRQHREPILSGAAMSRAAADVPPQKERQ</sequence>
<proteinExistence type="predicted"/>
<dbReference type="EMBL" id="JAEPES010000001">
    <property type="protein sequence ID" value="MBK4346276.1"/>
    <property type="molecule type" value="Genomic_DNA"/>
</dbReference>